<dbReference type="GeneID" id="26373923"/>
<evidence type="ECO:0000313" key="2">
    <source>
        <dbReference type="Proteomes" id="UP000203433"/>
    </source>
</evidence>
<reference evidence="1 2" key="1">
    <citation type="journal article" date="2015" name="J. Virol.">
        <title>A betabaculovirus-encoded gp64 homolog is a functional envelope fusion protein.</title>
        <authorList>
            <person name="Ardisson-Araujo D.M."/>
            <person name="Melo F.L."/>
            <person name="Clem R.J."/>
            <person name="Wolff J.L."/>
            <person name="Ribeiro B.M."/>
        </authorList>
    </citation>
    <scope>NUCLEOTIDE SEQUENCE [LARGE SCALE GENOMIC DNA]</scope>
    <source>
        <strain evidence="1 2">Parana-2009</strain>
    </source>
</reference>
<dbReference type="OrthoDB" id="19212at10239"/>
<dbReference type="Pfam" id="PF03041">
    <property type="entry name" value="Baculo_LEF-2"/>
    <property type="match status" value="1"/>
</dbReference>
<evidence type="ECO:0000313" key="1">
    <source>
        <dbReference type="EMBL" id="AKN80716.1"/>
    </source>
</evidence>
<dbReference type="Proteomes" id="UP000203433">
    <property type="component" value="Segment"/>
</dbReference>
<dbReference type="EMBL" id="KP296186">
    <property type="protein sequence ID" value="AKN80716.1"/>
    <property type="molecule type" value="Genomic_DNA"/>
</dbReference>
<dbReference type="GO" id="GO:0019083">
    <property type="term" value="P:viral transcription"/>
    <property type="evidence" value="ECO:0007669"/>
    <property type="project" value="InterPro"/>
</dbReference>
<organism evidence="1 2">
    <name type="scientific">Diatraea saccharalis granulovirus</name>
    <dbReference type="NCBI Taxonomy" id="1675862"/>
    <lineage>
        <taxon>Viruses</taxon>
        <taxon>Viruses incertae sedis</taxon>
        <taxon>Naldaviricetes</taxon>
        <taxon>Lefavirales</taxon>
        <taxon>Baculoviridae</taxon>
        <taxon>Betabaculovirus</taxon>
        <taxon>Betabaculovirus disaccharalis</taxon>
    </lineage>
</organism>
<sequence length="172" mass="20600">MEVYNSRHTIDPKKMYKVDIFSRRWKGIDNNISFVPGGRYFITTGKMLQSLLTTQSTDFEEEEETKKNHNKKNVCFLNYIEDRNALIEKYKRLFFYYYKTNKSGIAFTKLCTRVRKERYANRLTFNFMVVKRVGCNVCKNKCVYDALKKFYLMDTKCIAEVDRLMLKENGFN</sequence>
<name>A0A0R7EYS9_9BBAC</name>
<keyword evidence="2" id="KW-1185">Reference proteome</keyword>
<proteinExistence type="predicted"/>
<dbReference type="InterPro" id="IPR004283">
    <property type="entry name" value="Lef-2"/>
</dbReference>
<gene>
    <name evidence="1" type="primary">lef-2</name>
</gene>
<dbReference type="RefSeq" id="YP_009182234.1">
    <property type="nucleotide sequence ID" value="NC_028491.1"/>
</dbReference>
<protein>
    <submittedName>
        <fullName evidence="1">Late expression factor 2</fullName>
    </submittedName>
</protein>
<accession>A0A0R7EYS9</accession>
<dbReference type="KEGG" id="vg:26373923"/>